<evidence type="ECO:0008006" key="3">
    <source>
        <dbReference type="Google" id="ProtNLM"/>
    </source>
</evidence>
<evidence type="ECO:0000313" key="2">
    <source>
        <dbReference type="Proteomes" id="UP000199034"/>
    </source>
</evidence>
<protein>
    <recommendedName>
        <fullName evidence="3">Chagasin family peptidase inhibitor I42</fullName>
    </recommendedName>
</protein>
<dbReference type="EMBL" id="FMZM01000018">
    <property type="protein sequence ID" value="SDE28693.1"/>
    <property type="molecule type" value="Genomic_DNA"/>
</dbReference>
<gene>
    <name evidence="1" type="ORF">SAMN05421872_11891</name>
</gene>
<keyword evidence="2" id="KW-1185">Reference proteome</keyword>
<reference evidence="1 2" key="1">
    <citation type="submission" date="2016-10" db="EMBL/GenBank/DDBJ databases">
        <authorList>
            <person name="de Groot N.N."/>
        </authorList>
    </citation>
    <scope>NUCLEOTIDE SEQUENCE [LARGE SCALE GENOMIC DNA]</scope>
    <source>
        <strain evidence="1 2">CGMCC 4.6858</strain>
    </source>
</reference>
<dbReference type="AlphaFoldDB" id="A0A1G7BP09"/>
<evidence type="ECO:0000313" key="1">
    <source>
        <dbReference type="EMBL" id="SDE28693.1"/>
    </source>
</evidence>
<dbReference type="Proteomes" id="UP000199034">
    <property type="component" value="Unassembled WGS sequence"/>
</dbReference>
<accession>A0A1G7BP09</accession>
<dbReference type="RefSeq" id="WP_090860956.1">
    <property type="nucleotide sequence ID" value="NZ_FMZM01000018.1"/>
</dbReference>
<sequence length="100" mass="11089">MSSTRPRVHVVEDPAAGQVVELSAGSQLELRFRRRFSGGTWQVSGRPGHLVPLVEDSHEITFLVFSGPGEGHEAPLRLVRRRDTQGDPYEVRELRVVCAG</sequence>
<proteinExistence type="predicted"/>
<organism evidence="1 2">
    <name type="scientific">Nocardioides lianchengensis</name>
    <dbReference type="NCBI Taxonomy" id="1045774"/>
    <lineage>
        <taxon>Bacteria</taxon>
        <taxon>Bacillati</taxon>
        <taxon>Actinomycetota</taxon>
        <taxon>Actinomycetes</taxon>
        <taxon>Propionibacteriales</taxon>
        <taxon>Nocardioidaceae</taxon>
        <taxon>Nocardioides</taxon>
    </lineage>
</organism>
<dbReference type="STRING" id="1045774.SAMN05421872_11891"/>
<dbReference type="OrthoDB" id="3789171at2"/>
<name>A0A1G7BP09_9ACTN</name>